<comment type="subcellular location">
    <subcellularLocation>
        <location evidence="1">Nucleus</location>
    </subcellularLocation>
</comment>
<dbReference type="GO" id="GO:0008270">
    <property type="term" value="F:zinc ion binding"/>
    <property type="evidence" value="ECO:0007669"/>
    <property type="project" value="InterPro"/>
</dbReference>
<evidence type="ECO:0000256" key="7">
    <source>
        <dbReference type="ARBA" id="ARBA00023242"/>
    </source>
</evidence>
<sequence>MTKVACLTVKDSVTCTKPLACDRCKKSKTKCNRQIPSCSTCIDKNFECTYTTQKLKRGPKPGTPPKHNMRRINDNILSSLNMCKEINPNLKFTHNLELWDISKSSIDANAVAYFKKQQRLMMTDEEGNAIIPKCLLNVINVLPQNSFMSSSINFRSAQILQAVLNNSLIDNSSKSSFIKSNSGDIEYLGNSPIIFLVCNYIGTFYTKTQQGPKPPNERRVNKLMAISASEVNIPAWELLLNEQLMFDLSQAFFKHYNPTFPLLDPVIFYRDYFYQCNVLTYYVCAAGARYYYGPQDPSIIDFYDNLAFNTFLTVKFKPSISVCIVYLMMAQYLVKYSEFNKSVIFLGKGILMAQRLGCHIATQPRRLSSSAIQMRKRIWWACCILDKLYAFGMNRHLLLHKETSNIPPPKLPVMNYFSPLGEQDIVRIGSELCFRHMYTLSFLMGEAVFLLKAHQGDPKKVDIDKKRRKTEKLISKLEEWLQDQANELHPYISGQSSEVYHGFKSFIYVPKLIYHSIVIQLCLPYHDYEDSEIRKKFQLIYTKSSTEIILAAKNMDSQFISCGVTYRFYSLTSAILVQVFNYKNGNGDRENSMEFINVGLEVLMNCAPIFPLAQECHNLVNDVLGSEEVNPDPLNLYFQKS</sequence>
<keyword evidence="3" id="KW-0862">Zinc</keyword>
<dbReference type="SUPFAM" id="SSF57701">
    <property type="entry name" value="Zn2/Cys6 DNA-binding domain"/>
    <property type="match status" value="1"/>
</dbReference>
<dbReference type="InterPro" id="IPR007219">
    <property type="entry name" value="XnlR_reg_dom"/>
</dbReference>
<dbReference type="GO" id="GO:0005634">
    <property type="term" value="C:nucleus"/>
    <property type="evidence" value="ECO:0007669"/>
    <property type="project" value="UniProtKB-SubCell"/>
</dbReference>
<evidence type="ECO:0000256" key="2">
    <source>
        <dbReference type="ARBA" id="ARBA00022723"/>
    </source>
</evidence>
<reference evidence="9 10" key="1">
    <citation type="journal article" date="2015" name="Genome Biol. Evol.">
        <title>Phylogenomic analyses indicate that early fungi evolved digesting cell walls of algal ancestors of land plants.</title>
        <authorList>
            <person name="Chang Y."/>
            <person name="Wang S."/>
            <person name="Sekimoto S."/>
            <person name="Aerts A.L."/>
            <person name="Choi C."/>
            <person name="Clum A."/>
            <person name="LaButti K.M."/>
            <person name="Lindquist E.A."/>
            <person name="Yee Ngan C."/>
            <person name="Ohm R.A."/>
            <person name="Salamov A.A."/>
            <person name="Grigoriev I.V."/>
            <person name="Spatafora J.W."/>
            <person name="Berbee M.L."/>
        </authorList>
    </citation>
    <scope>NUCLEOTIDE SEQUENCE [LARGE SCALE GENOMIC DNA]</scope>
    <source>
        <strain evidence="9 10">NRRL 28638</strain>
    </source>
</reference>
<dbReference type="Pfam" id="PF04082">
    <property type="entry name" value="Fungal_trans"/>
    <property type="match status" value="1"/>
</dbReference>
<dbReference type="SMART" id="SM00066">
    <property type="entry name" value="GAL4"/>
    <property type="match status" value="1"/>
</dbReference>
<dbReference type="STRING" id="796925.A0A137P2H4"/>
<name>A0A137P2H4_CONC2</name>
<keyword evidence="7" id="KW-0539">Nucleus</keyword>
<dbReference type="Pfam" id="PF00172">
    <property type="entry name" value="Zn_clus"/>
    <property type="match status" value="1"/>
</dbReference>
<dbReference type="InterPro" id="IPR036864">
    <property type="entry name" value="Zn2-C6_fun-type_DNA-bd_sf"/>
</dbReference>
<evidence type="ECO:0000256" key="4">
    <source>
        <dbReference type="ARBA" id="ARBA00023015"/>
    </source>
</evidence>
<keyword evidence="10" id="KW-1185">Reference proteome</keyword>
<dbReference type="GO" id="GO:0000981">
    <property type="term" value="F:DNA-binding transcription factor activity, RNA polymerase II-specific"/>
    <property type="evidence" value="ECO:0007669"/>
    <property type="project" value="InterPro"/>
</dbReference>
<dbReference type="Proteomes" id="UP000070444">
    <property type="component" value="Unassembled WGS sequence"/>
</dbReference>
<evidence type="ECO:0000256" key="3">
    <source>
        <dbReference type="ARBA" id="ARBA00022833"/>
    </source>
</evidence>
<protein>
    <recommendedName>
        <fullName evidence="8">Zn(2)-C6 fungal-type domain-containing protein</fullName>
    </recommendedName>
</protein>
<dbReference type="PROSITE" id="PS00463">
    <property type="entry name" value="ZN2_CY6_FUNGAL_1"/>
    <property type="match status" value="1"/>
</dbReference>
<keyword evidence="4" id="KW-0805">Transcription regulation</keyword>
<keyword evidence="2" id="KW-0479">Metal-binding</keyword>
<dbReference type="Gene3D" id="4.10.240.10">
    <property type="entry name" value="Zn(2)-C6 fungal-type DNA-binding domain"/>
    <property type="match status" value="1"/>
</dbReference>
<dbReference type="CDD" id="cd00067">
    <property type="entry name" value="GAL4"/>
    <property type="match status" value="1"/>
</dbReference>
<proteinExistence type="predicted"/>
<evidence type="ECO:0000256" key="1">
    <source>
        <dbReference type="ARBA" id="ARBA00004123"/>
    </source>
</evidence>
<gene>
    <name evidence="9" type="ORF">CONCODRAFT_18481</name>
</gene>
<dbReference type="GO" id="GO:0003677">
    <property type="term" value="F:DNA binding"/>
    <property type="evidence" value="ECO:0007669"/>
    <property type="project" value="UniProtKB-KW"/>
</dbReference>
<dbReference type="AlphaFoldDB" id="A0A137P2H4"/>
<feature type="domain" description="Zn(2)-C6 fungal-type" evidence="8">
    <location>
        <begin position="20"/>
        <end position="50"/>
    </location>
</feature>
<organism evidence="9 10">
    <name type="scientific">Conidiobolus coronatus (strain ATCC 28846 / CBS 209.66 / NRRL 28638)</name>
    <name type="common">Delacroixia coronata</name>
    <dbReference type="NCBI Taxonomy" id="796925"/>
    <lineage>
        <taxon>Eukaryota</taxon>
        <taxon>Fungi</taxon>
        <taxon>Fungi incertae sedis</taxon>
        <taxon>Zoopagomycota</taxon>
        <taxon>Entomophthoromycotina</taxon>
        <taxon>Entomophthoromycetes</taxon>
        <taxon>Entomophthorales</taxon>
        <taxon>Ancylistaceae</taxon>
        <taxon>Conidiobolus</taxon>
    </lineage>
</organism>
<dbReference type="GO" id="GO:0006351">
    <property type="term" value="P:DNA-templated transcription"/>
    <property type="evidence" value="ECO:0007669"/>
    <property type="project" value="InterPro"/>
</dbReference>
<evidence type="ECO:0000259" key="8">
    <source>
        <dbReference type="PROSITE" id="PS50048"/>
    </source>
</evidence>
<dbReference type="InterPro" id="IPR051615">
    <property type="entry name" value="Transcr_Regulatory_Elem"/>
</dbReference>
<evidence type="ECO:0000256" key="6">
    <source>
        <dbReference type="ARBA" id="ARBA00023163"/>
    </source>
</evidence>
<dbReference type="PANTHER" id="PTHR31313:SF81">
    <property type="entry name" value="TY1 ENHANCER ACTIVATOR"/>
    <property type="match status" value="1"/>
</dbReference>
<evidence type="ECO:0000313" key="9">
    <source>
        <dbReference type="EMBL" id="KXN69227.1"/>
    </source>
</evidence>
<dbReference type="PANTHER" id="PTHR31313">
    <property type="entry name" value="TY1 ENHANCER ACTIVATOR"/>
    <property type="match status" value="1"/>
</dbReference>
<dbReference type="CDD" id="cd12148">
    <property type="entry name" value="fungal_TF_MHR"/>
    <property type="match status" value="1"/>
</dbReference>
<evidence type="ECO:0000256" key="5">
    <source>
        <dbReference type="ARBA" id="ARBA00023125"/>
    </source>
</evidence>
<accession>A0A137P2H4</accession>
<dbReference type="PROSITE" id="PS50048">
    <property type="entry name" value="ZN2_CY6_FUNGAL_2"/>
    <property type="match status" value="1"/>
</dbReference>
<dbReference type="EMBL" id="KQ964543">
    <property type="protein sequence ID" value="KXN69227.1"/>
    <property type="molecule type" value="Genomic_DNA"/>
</dbReference>
<dbReference type="InterPro" id="IPR001138">
    <property type="entry name" value="Zn2Cys6_DnaBD"/>
</dbReference>
<keyword evidence="6" id="KW-0804">Transcription</keyword>
<evidence type="ECO:0000313" key="10">
    <source>
        <dbReference type="Proteomes" id="UP000070444"/>
    </source>
</evidence>
<dbReference type="SMART" id="SM00906">
    <property type="entry name" value="Fungal_trans"/>
    <property type="match status" value="1"/>
</dbReference>
<dbReference type="OrthoDB" id="2123952at2759"/>
<keyword evidence="5" id="KW-0238">DNA-binding</keyword>